<accession>A0AAQ4E4R0</accession>
<feature type="compositionally biased region" description="Basic and acidic residues" evidence="1">
    <location>
        <begin position="71"/>
        <end position="81"/>
    </location>
</feature>
<dbReference type="AlphaFoldDB" id="A0AAQ4E4R0"/>
<feature type="region of interest" description="Disordered" evidence="1">
    <location>
        <begin position="210"/>
        <end position="236"/>
    </location>
</feature>
<evidence type="ECO:0000313" key="2">
    <source>
        <dbReference type="EMBL" id="KAK8769695.1"/>
    </source>
</evidence>
<gene>
    <name evidence="2" type="ORF">V5799_013843</name>
</gene>
<name>A0AAQ4E4R0_AMBAM</name>
<dbReference type="Proteomes" id="UP001321473">
    <property type="component" value="Unassembled WGS sequence"/>
</dbReference>
<feature type="compositionally biased region" description="Basic residues" evidence="1">
    <location>
        <begin position="30"/>
        <end position="44"/>
    </location>
</feature>
<evidence type="ECO:0000256" key="1">
    <source>
        <dbReference type="SAM" id="MobiDB-lite"/>
    </source>
</evidence>
<feature type="compositionally biased region" description="Low complexity" evidence="1">
    <location>
        <begin position="143"/>
        <end position="164"/>
    </location>
</feature>
<feature type="compositionally biased region" description="Basic residues" evidence="1">
    <location>
        <begin position="61"/>
        <end position="70"/>
    </location>
</feature>
<feature type="region of interest" description="Disordered" evidence="1">
    <location>
        <begin position="1"/>
        <end position="197"/>
    </location>
</feature>
<proteinExistence type="predicted"/>
<evidence type="ECO:0000313" key="3">
    <source>
        <dbReference type="Proteomes" id="UP001321473"/>
    </source>
</evidence>
<comment type="caution">
    <text evidence="2">The sequence shown here is derived from an EMBL/GenBank/DDBJ whole genome shotgun (WGS) entry which is preliminary data.</text>
</comment>
<sequence length="268" mass="28444">MVNPDAPSPSAARPEGPKDTGAGPATTVERKHRKRGKRSANKARRGSDDKDATTGRTTTTHGRRHKRKGAAGRDENEDKTGEVAPVDAENETARQREVSAPGLKPPEVPEGAADAGKQDTAQEGPPVVSALHADSDAEGGAKETTGNANADAAGAKSPPAAEDANIPQEAGAEDQLNDLLSENALERRKGHRMQLKRASCVSFQSPEEYHVEAENDAAEGSPSPTRRPSRSRFRMSEGEMRSLYSVVALKDLASTARTRGRCETRGPI</sequence>
<protein>
    <submittedName>
        <fullName evidence="2">Uncharacterized protein</fullName>
    </submittedName>
</protein>
<keyword evidence="3" id="KW-1185">Reference proteome</keyword>
<reference evidence="2 3" key="1">
    <citation type="journal article" date="2023" name="Arcadia Sci">
        <title>De novo assembly of a long-read Amblyomma americanum tick genome.</title>
        <authorList>
            <person name="Chou S."/>
            <person name="Poskanzer K.E."/>
            <person name="Rollins M."/>
            <person name="Thuy-Boun P.S."/>
        </authorList>
    </citation>
    <scope>NUCLEOTIDE SEQUENCE [LARGE SCALE GENOMIC DNA]</scope>
    <source>
        <strain evidence="2">F_SG_1</strain>
        <tissue evidence="2">Salivary glands</tissue>
    </source>
</reference>
<organism evidence="2 3">
    <name type="scientific">Amblyomma americanum</name>
    <name type="common">Lone star tick</name>
    <dbReference type="NCBI Taxonomy" id="6943"/>
    <lineage>
        <taxon>Eukaryota</taxon>
        <taxon>Metazoa</taxon>
        <taxon>Ecdysozoa</taxon>
        <taxon>Arthropoda</taxon>
        <taxon>Chelicerata</taxon>
        <taxon>Arachnida</taxon>
        <taxon>Acari</taxon>
        <taxon>Parasitiformes</taxon>
        <taxon>Ixodida</taxon>
        <taxon>Ixodoidea</taxon>
        <taxon>Ixodidae</taxon>
        <taxon>Amblyomminae</taxon>
        <taxon>Amblyomma</taxon>
    </lineage>
</organism>
<dbReference type="EMBL" id="JARKHS020022249">
    <property type="protein sequence ID" value="KAK8769695.1"/>
    <property type="molecule type" value="Genomic_DNA"/>
</dbReference>